<feature type="domain" description="Transcriptional regulator-like" evidence="1">
    <location>
        <begin position="7"/>
        <end position="66"/>
    </location>
</feature>
<proteinExistence type="predicted"/>
<dbReference type="Pfam" id="PF20109">
    <property type="entry name" value="Trans_reg_dom"/>
    <property type="match status" value="1"/>
</dbReference>
<comment type="caution">
    <text evidence="2">The sequence shown here is derived from an EMBL/GenBank/DDBJ whole genome shotgun (WGS) entry which is preliminary data.</text>
</comment>
<gene>
    <name evidence="2" type="ORF">ACFPK2_01740</name>
</gene>
<evidence type="ECO:0000259" key="1">
    <source>
        <dbReference type="Pfam" id="PF20109"/>
    </source>
</evidence>
<reference evidence="3" key="1">
    <citation type="journal article" date="2019" name="Int. J. Syst. Evol. Microbiol.">
        <title>The Global Catalogue of Microorganisms (GCM) 10K type strain sequencing project: providing services to taxonomists for standard genome sequencing and annotation.</title>
        <authorList>
            <consortium name="The Broad Institute Genomics Platform"/>
            <consortium name="The Broad Institute Genome Sequencing Center for Infectious Disease"/>
            <person name="Wu L."/>
            <person name="Ma J."/>
        </authorList>
    </citation>
    <scope>NUCLEOTIDE SEQUENCE [LARGE SCALE GENOMIC DNA]</scope>
    <source>
        <strain evidence="3">CGMCC 1.15643</strain>
    </source>
</reference>
<keyword evidence="3" id="KW-1185">Reference proteome</keyword>
<organism evidence="2 3">
    <name type="scientific">Bosea minatitlanensis</name>
    <dbReference type="NCBI Taxonomy" id="128782"/>
    <lineage>
        <taxon>Bacteria</taxon>
        <taxon>Pseudomonadati</taxon>
        <taxon>Pseudomonadota</taxon>
        <taxon>Alphaproteobacteria</taxon>
        <taxon>Hyphomicrobiales</taxon>
        <taxon>Boseaceae</taxon>
        <taxon>Bosea</taxon>
    </lineage>
</organism>
<sequence>MRPDTSDWRNDRSYDFLDALPIEGLAWECLRRHHPYQDQYATLVRARTETLPLPREQQQRWGLRFPGKTRSFRRATTGDLVAVERSSRGLAVGAAKLPAHHLKCSRRQVRRGA</sequence>
<dbReference type="InterPro" id="IPR045465">
    <property type="entry name" value="Trans_reg_dom"/>
</dbReference>
<dbReference type="RefSeq" id="WP_260347826.1">
    <property type="nucleotide sequence ID" value="NZ_JBHSLI010000001.1"/>
</dbReference>
<dbReference type="EMBL" id="JBHSLI010000001">
    <property type="protein sequence ID" value="MFC5291706.1"/>
    <property type="molecule type" value="Genomic_DNA"/>
</dbReference>
<accession>A0ABW0EZS4</accession>
<dbReference type="Proteomes" id="UP001595976">
    <property type="component" value="Unassembled WGS sequence"/>
</dbReference>
<name>A0ABW0EZS4_9HYPH</name>
<evidence type="ECO:0000313" key="2">
    <source>
        <dbReference type="EMBL" id="MFC5291706.1"/>
    </source>
</evidence>
<protein>
    <submittedName>
        <fullName evidence="2">Transcriptional regulator domain-containing protein</fullName>
    </submittedName>
</protein>
<evidence type="ECO:0000313" key="3">
    <source>
        <dbReference type="Proteomes" id="UP001595976"/>
    </source>
</evidence>